<reference evidence="4 5" key="1">
    <citation type="submission" date="2024-01" db="EMBL/GenBank/DDBJ databases">
        <title>Comparative genomics of Cryptococcus and Kwoniella reveals pathogenesis evolution and contrasting modes of karyotype evolution via chromosome fusion or intercentromeric recombination.</title>
        <authorList>
            <person name="Coelho M.A."/>
            <person name="David-Palma M."/>
            <person name="Shea T."/>
            <person name="Bowers K."/>
            <person name="McGinley-Smith S."/>
            <person name="Mohammad A.W."/>
            <person name="Gnirke A."/>
            <person name="Yurkov A.M."/>
            <person name="Nowrousian M."/>
            <person name="Sun S."/>
            <person name="Cuomo C.A."/>
            <person name="Heitman J."/>
        </authorList>
    </citation>
    <scope>NUCLEOTIDE SEQUENCE [LARGE SCALE GENOMIC DNA]</scope>
    <source>
        <strain evidence="4 5">CBS 6074</strain>
    </source>
</reference>
<proteinExistence type="inferred from homology"/>
<gene>
    <name evidence="4" type="ORF">L201_003834</name>
</gene>
<comment type="similarity">
    <text evidence="1">Belongs to the NmrA-type oxidoreductase family.</text>
</comment>
<dbReference type="InterPro" id="IPR051164">
    <property type="entry name" value="NmrA-like_oxidored"/>
</dbReference>
<dbReference type="PANTHER" id="PTHR42748">
    <property type="entry name" value="NITROGEN METABOLITE REPRESSION PROTEIN NMRA FAMILY MEMBER"/>
    <property type="match status" value="1"/>
</dbReference>
<dbReference type="Proteomes" id="UP001355207">
    <property type="component" value="Chromosome 4"/>
</dbReference>
<dbReference type="AlphaFoldDB" id="A0AAX4JUA3"/>
<keyword evidence="5" id="KW-1185">Reference proteome</keyword>
<dbReference type="GeneID" id="91094504"/>
<dbReference type="Gene3D" id="3.40.50.720">
    <property type="entry name" value="NAD(P)-binding Rossmann-like Domain"/>
    <property type="match status" value="1"/>
</dbReference>
<accession>A0AAX4JUA3</accession>
<evidence type="ECO:0000256" key="2">
    <source>
        <dbReference type="ARBA" id="ARBA00022857"/>
    </source>
</evidence>
<evidence type="ECO:0000256" key="1">
    <source>
        <dbReference type="ARBA" id="ARBA00006328"/>
    </source>
</evidence>
<keyword evidence="2" id="KW-0521">NADP</keyword>
<sequence length="302" mass="33711">MSSSSSKVIVVFGATGVQGTGLIEALSPNDDFSIIALSRNPSSSSSTYLSKLPHVQVVQVADNCMDEPSKVFQSLGLHKGGVYGVFSVQGYVDDATMIKQGKAIADASVGFGVKHIVYSSVDFAGMEDTGFSTFECKRTVENYIKSLPISYTILRPVQFMDIWLPNVEFQFKMGRTVWSKYTYYKNPNKKHQLISSKDIGKAGSLAFINGPNWNKGVVRLAGDELSVKEIQQVYKEVYGQPISFAPSVLAWTVKQFVPIVKQFAKFFEENGYNIPINEVKQQIPELEDFRTFLLRHKNKDRN</sequence>
<evidence type="ECO:0000313" key="5">
    <source>
        <dbReference type="Proteomes" id="UP001355207"/>
    </source>
</evidence>
<name>A0AAX4JUA3_9TREE</name>
<dbReference type="InterPro" id="IPR008030">
    <property type="entry name" value="NmrA-like"/>
</dbReference>
<dbReference type="PANTHER" id="PTHR42748:SF7">
    <property type="entry name" value="NMRA LIKE REDOX SENSOR 1-RELATED"/>
    <property type="match status" value="1"/>
</dbReference>
<dbReference type="Pfam" id="PF05368">
    <property type="entry name" value="NmrA"/>
    <property type="match status" value="1"/>
</dbReference>
<dbReference type="GO" id="GO:0005634">
    <property type="term" value="C:nucleus"/>
    <property type="evidence" value="ECO:0007669"/>
    <property type="project" value="TreeGrafter"/>
</dbReference>
<dbReference type="Gene3D" id="3.90.25.10">
    <property type="entry name" value="UDP-galactose 4-epimerase, domain 1"/>
    <property type="match status" value="1"/>
</dbReference>
<feature type="domain" description="NmrA-like" evidence="3">
    <location>
        <begin position="6"/>
        <end position="271"/>
    </location>
</feature>
<dbReference type="SUPFAM" id="SSF51735">
    <property type="entry name" value="NAD(P)-binding Rossmann-fold domains"/>
    <property type="match status" value="1"/>
</dbReference>
<organism evidence="4 5">
    <name type="scientific">Kwoniella dendrophila CBS 6074</name>
    <dbReference type="NCBI Taxonomy" id="1295534"/>
    <lineage>
        <taxon>Eukaryota</taxon>
        <taxon>Fungi</taxon>
        <taxon>Dikarya</taxon>
        <taxon>Basidiomycota</taxon>
        <taxon>Agaricomycotina</taxon>
        <taxon>Tremellomycetes</taxon>
        <taxon>Tremellales</taxon>
        <taxon>Cryptococcaceae</taxon>
        <taxon>Kwoniella</taxon>
    </lineage>
</organism>
<dbReference type="InterPro" id="IPR036291">
    <property type="entry name" value="NAD(P)-bd_dom_sf"/>
</dbReference>
<protein>
    <recommendedName>
        <fullName evidence="3">NmrA-like domain-containing protein</fullName>
    </recommendedName>
</protein>
<dbReference type="EMBL" id="CP144101">
    <property type="protein sequence ID" value="WWC88919.1"/>
    <property type="molecule type" value="Genomic_DNA"/>
</dbReference>
<evidence type="ECO:0000313" key="4">
    <source>
        <dbReference type="EMBL" id="WWC88919.1"/>
    </source>
</evidence>
<evidence type="ECO:0000259" key="3">
    <source>
        <dbReference type="Pfam" id="PF05368"/>
    </source>
</evidence>
<dbReference type="RefSeq" id="XP_066075682.1">
    <property type="nucleotide sequence ID" value="XM_066219585.1"/>
</dbReference>